<dbReference type="CDD" id="cd07185">
    <property type="entry name" value="OmpA_C-like"/>
    <property type="match status" value="1"/>
</dbReference>
<dbReference type="AlphaFoldDB" id="A0A843YNG1"/>
<dbReference type="Proteomes" id="UP000451565">
    <property type="component" value="Unassembled WGS sequence"/>
</dbReference>
<dbReference type="PANTHER" id="PTHR30329">
    <property type="entry name" value="STATOR ELEMENT OF FLAGELLAR MOTOR COMPLEX"/>
    <property type="match status" value="1"/>
</dbReference>
<sequence length="264" mass="27305">MVRSKKWWWGLPLLFLLWLIANWTKTTDVEQDLKSRAGSASGDSTLTVAGRDVTLSNATQQAHDAADQTHGVRLVNGTINDQAATAAATGSSADIAAAAVVATTAAATAMTATSANTGDTDAAATGIVDAKACEQLFATALSQSKVLFNTAQATLSPASQATVKELVDIAKRCPDDAIEVDGYTDNTGKSALNVTLSKHRAETVVAYMKQAGITPDHLKAAGFGDANPIASNDTDDGKAQNRRIEMHVTDNASGTPATSTSNAQ</sequence>
<dbReference type="InterPro" id="IPR050330">
    <property type="entry name" value="Bact_OuterMem_StrucFunc"/>
</dbReference>
<dbReference type="PANTHER" id="PTHR30329:SF21">
    <property type="entry name" value="LIPOPROTEIN YIAD-RELATED"/>
    <property type="match status" value="1"/>
</dbReference>
<dbReference type="InterPro" id="IPR006665">
    <property type="entry name" value="OmpA-like"/>
</dbReference>
<evidence type="ECO:0000313" key="6">
    <source>
        <dbReference type="EMBL" id="MQR01389.1"/>
    </source>
</evidence>
<keyword evidence="3" id="KW-0998">Cell outer membrane</keyword>
<dbReference type="Pfam" id="PF00691">
    <property type="entry name" value="OmpA"/>
    <property type="match status" value="1"/>
</dbReference>
<dbReference type="InterPro" id="IPR006664">
    <property type="entry name" value="OMP_bac"/>
</dbReference>
<proteinExistence type="predicted"/>
<protein>
    <submittedName>
        <fullName evidence="6">OmpA family protein</fullName>
    </submittedName>
</protein>
<dbReference type="PRINTS" id="PR01021">
    <property type="entry name" value="OMPADOMAIN"/>
</dbReference>
<dbReference type="GO" id="GO:0009279">
    <property type="term" value="C:cell outer membrane"/>
    <property type="evidence" value="ECO:0007669"/>
    <property type="project" value="UniProtKB-SubCell"/>
</dbReference>
<evidence type="ECO:0000259" key="5">
    <source>
        <dbReference type="PROSITE" id="PS51123"/>
    </source>
</evidence>
<reference evidence="6 7" key="1">
    <citation type="submission" date="2019-10" db="EMBL/GenBank/DDBJ databases">
        <title>Glaciimonas soli sp. nov., a psychrophilic bacterium isolated from the forest soil of a high elevation mountain in Taiwan.</title>
        <authorList>
            <person name="Wang L.-T."/>
            <person name="Shieh W.Y."/>
        </authorList>
    </citation>
    <scope>NUCLEOTIDE SEQUENCE [LARGE SCALE GENOMIC DNA]</scope>
    <source>
        <strain evidence="6 7">GS1</strain>
    </source>
</reference>
<organism evidence="6 7">
    <name type="scientific">Glaciimonas soli</name>
    <dbReference type="NCBI Taxonomy" id="2590999"/>
    <lineage>
        <taxon>Bacteria</taxon>
        <taxon>Pseudomonadati</taxon>
        <taxon>Pseudomonadota</taxon>
        <taxon>Betaproteobacteria</taxon>
        <taxon>Burkholderiales</taxon>
        <taxon>Oxalobacteraceae</taxon>
        <taxon>Glaciimonas</taxon>
    </lineage>
</organism>
<dbReference type="OrthoDB" id="9782229at2"/>
<dbReference type="SUPFAM" id="SSF103088">
    <property type="entry name" value="OmpA-like"/>
    <property type="match status" value="1"/>
</dbReference>
<evidence type="ECO:0000256" key="2">
    <source>
        <dbReference type="ARBA" id="ARBA00023136"/>
    </source>
</evidence>
<comment type="subcellular location">
    <subcellularLocation>
        <location evidence="1">Cell outer membrane</location>
    </subcellularLocation>
</comment>
<evidence type="ECO:0000313" key="7">
    <source>
        <dbReference type="Proteomes" id="UP000451565"/>
    </source>
</evidence>
<evidence type="ECO:0000256" key="1">
    <source>
        <dbReference type="ARBA" id="ARBA00004442"/>
    </source>
</evidence>
<dbReference type="Gene3D" id="3.30.1330.60">
    <property type="entry name" value="OmpA-like domain"/>
    <property type="match status" value="1"/>
</dbReference>
<dbReference type="RefSeq" id="WP_153235008.1">
    <property type="nucleotide sequence ID" value="NZ_WINI01000006.1"/>
</dbReference>
<accession>A0A843YNG1</accession>
<keyword evidence="7" id="KW-1185">Reference proteome</keyword>
<dbReference type="EMBL" id="WINI01000006">
    <property type="protein sequence ID" value="MQR01389.1"/>
    <property type="molecule type" value="Genomic_DNA"/>
</dbReference>
<evidence type="ECO:0000256" key="3">
    <source>
        <dbReference type="ARBA" id="ARBA00023237"/>
    </source>
</evidence>
<keyword evidence="2 4" id="KW-0472">Membrane</keyword>
<dbReference type="PROSITE" id="PS51123">
    <property type="entry name" value="OMPA_2"/>
    <property type="match status" value="1"/>
</dbReference>
<evidence type="ECO:0000256" key="4">
    <source>
        <dbReference type="PROSITE-ProRule" id="PRU00473"/>
    </source>
</evidence>
<comment type="caution">
    <text evidence="6">The sequence shown here is derived from an EMBL/GenBank/DDBJ whole genome shotgun (WGS) entry which is preliminary data.</text>
</comment>
<feature type="domain" description="OmpA-like" evidence="5">
    <location>
        <begin position="135"/>
        <end position="252"/>
    </location>
</feature>
<dbReference type="PRINTS" id="PR01023">
    <property type="entry name" value="NAFLGMOTY"/>
</dbReference>
<name>A0A843YNG1_9BURK</name>
<gene>
    <name evidence="6" type="ORF">GEV47_11950</name>
</gene>
<dbReference type="InterPro" id="IPR036737">
    <property type="entry name" value="OmpA-like_sf"/>
</dbReference>